<reference evidence="1" key="1">
    <citation type="submission" date="2021-02" db="EMBL/GenBank/DDBJ databases">
        <authorList>
            <consortium name="DOE Joint Genome Institute"/>
            <person name="Ahrendt S."/>
            <person name="Looney B.P."/>
            <person name="Miyauchi S."/>
            <person name="Morin E."/>
            <person name="Drula E."/>
            <person name="Courty P.E."/>
            <person name="Chicoki N."/>
            <person name="Fauchery L."/>
            <person name="Kohler A."/>
            <person name="Kuo A."/>
            <person name="Labutti K."/>
            <person name="Pangilinan J."/>
            <person name="Lipzen A."/>
            <person name="Riley R."/>
            <person name="Andreopoulos W."/>
            <person name="He G."/>
            <person name="Johnson J."/>
            <person name="Barry K.W."/>
            <person name="Grigoriev I.V."/>
            <person name="Nagy L."/>
            <person name="Hibbett D."/>
            <person name="Henrissat B."/>
            <person name="Matheny P.B."/>
            <person name="Labbe J."/>
            <person name="Martin F."/>
        </authorList>
    </citation>
    <scope>NUCLEOTIDE SEQUENCE</scope>
    <source>
        <strain evidence="1">EC-137</strain>
    </source>
</reference>
<evidence type="ECO:0000313" key="2">
    <source>
        <dbReference type="Proteomes" id="UP000814128"/>
    </source>
</evidence>
<dbReference type="EMBL" id="MU273683">
    <property type="protein sequence ID" value="KAI0029340.1"/>
    <property type="molecule type" value="Genomic_DNA"/>
</dbReference>
<sequence>MSGIFGSSAAPAKSKDVEVVNSPPDSISSLSFSPAADFLAVGSWDNNVRIYAVGPQGQSEGKAMYGHQAPVLDVCWNKAGTQIISGGADNAARLYDVQTGQSRQVAAHDAAVKCVRSVETPQGTILATGSWDKTLKYWDLRSSQPVATVQLPERCYSIDAAYPLLVAATADRHLEVFNLTNPTKAFKSSLSPLKWQTRIVSCYPTADGFAVGSVEARAAMEYTEHWCHSKCYTFRCHRKEVTKAEYLVHSVNGVLFHPVQQSVFATCGSDGGVTFWDRDARTRLFSFDQQDGPISSIAFNSNGAIFAYAVSYDWHKGHGGMVSNMPNKVMLHAVTPEETRAKKK</sequence>
<keyword evidence="2" id="KW-1185">Reference proteome</keyword>
<reference evidence="1" key="2">
    <citation type="journal article" date="2022" name="New Phytol.">
        <title>Evolutionary transition to the ectomycorrhizal habit in the genomes of a hyperdiverse lineage of mushroom-forming fungi.</title>
        <authorList>
            <person name="Looney B."/>
            <person name="Miyauchi S."/>
            <person name="Morin E."/>
            <person name="Drula E."/>
            <person name="Courty P.E."/>
            <person name="Kohler A."/>
            <person name="Kuo A."/>
            <person name="LaButti K."/>
            <person name="Pangilinan J."/>
            <person name="Lipzen A."/>
            <person name="Riley R."/>
            <person name="Andreopoulos W."/>
            <person name="He G."/>
            <person name="Johnson J."/>
            <person name="Nolan M."/>
            <person name="Tritt A."/>
            <person name="Barry K.W."/>
            <person name="Grigoriev I.V."/>
            <person name="Nagy L.G."/>
            <person name="Hibbett D."/>
            <person name="Henrissat B."/>
            <person name="Matheny P.B."/>
            <person name="Labbe J."/>
            <person name="Martin F.M."/>
        </authorList>
    </citation>
    <scope>NUCLEOTIDE SEQUENCE</scope>
    <source>
        <strain evidence="1">EC-137</strain>
    </source>
</reference>
<evidence type="ECO:0000313" key="1">
    <source>
        <dbReference type="EMBL" id="KAI0029340.1"/>
    </source>
</evidence>
<organism evidence="1 2">
    <name type="scientific">Vararia minispora EC-137</name>
    <dbReference type="NCBI Taxonomy" id="1314806"/>
    <lineage>
        <taxon>Eukaryota</taxon>
        <taxon>Fungi</taxon>
        <taxon>Dikarya</taxon>
        <taxon>Basidiomycota</taxon>
        <taxon>Agaricomycotina</taxon>
        <taxon>Agaricomycetes</taxon>
        <taxon>Russulales</taxon>
        <taxon>Lachnocladiaceae</taxon>
        <taxon>Vararia</taxon>
    </lineage>
</organism>
<proteinExistence type="predicted"/>
<protein>
    <submittedName>
        <fullName evidence="1">Poly(A)+ RNA export protein</fullName>
    </submittedName>
</protein>
<gene>
    <name evidence="1" type="ORF">K488DRAFT_56599</name>
</gene>
<name>A0ACB8QCD4_9AGAM</name>
<dbReference type="Proteomes" id="UP000814128">
    <property type="component" value="Unassembled WGS sequence"/>
</dbReference>
<comment type="caution">
    <text evidence="1">The sequence shown here is derived from an EMBL/GenBank/DDBJ whole genome shotgun (WGS) entry which is preliminary data.</text>
</comment>
<accession>A0ACB8QCD4</accession>